<dbReference type="GO" id="GO:0006284">
    <property type="term" value="P:base-excision repair"/>
    <property type="evidence" value="ECO:0007669"/>
    <property type="project" value="TreeGrafter"/>
</dbReference>
<dbReference type="VEuPathDB" id="FungiDB:RhiirFUN_024506"/>
<dbReference type="Proteomes" id="UP000018888">
    <property type="component" value="Unassembled WGS sequence"/>
</dbReference>
<reference evidence="9 10" key="2">
    <citation type="journal article" date="2018" name="New Phytol.">
        <title>High intraspecific genome diversity in the model arbuscular mycorrhizal symbiont Rhizophagus irregularis.</title>
        <authorList>
            <person name="Chen E.C.H."/>
            <person name="Morin E."/>
            <person name="Beaudet D."/>
            <person name="Noel J."/>
            <person name="Yildirir G."/>
            <person name="Ndikumana S."/>
            <person name="Charron P."/>
            <person name="St-Onge C."/>
            <person name="Giorgi J."/>
            <person name="Kruger M."/>
            <person name="Marton T."/>
            <person name="Ropars J."/>
            <person name="Grigoriev I.V."/>
            <person name="Hainaut M."/>
            <person name="Henrissat B."/>
            <person name="Roux C."/>
            <person name="Martin F."/>
            <person name="Corradi N."/>
        </authorList>
    </citation>
    <scope>NUCLEOTIDE SEQUENCE [LARGE SCALE GENOMIC DNA]</scope>
    <source>
        <strain evidence="9 10">DAOM 197198</strain>
    </source>
</reference>
<keyword evidence="4" id="KW-0378">Hydrolase</keyword>
<feature type="compositionally biased region" description="Polar residues" evidence="7">
    <location>
        <begin position="213"/>
        <end position="231"/>
    </location>
</feature>
<evidence type="ECO:0000313" key="10">
    <source>
        <dbReference type="Proteomes" id="UP000018888"/>
    </source>
</evidence>
<feature type="region of interest" description="Disordered" evidence="7">
    <location>
        <begin position="194"/>
        <end position="231"/>
    </location>
</feature>
<evidence type="ECO:0000256" key="4">
    <source>
        <dbReference type="ARBA" id="ARBA00022801"/>
    </source>
</evidence>
<feature type="coiled-coil region" evidence="6">
    <location>
        <begin position="1040"/>
        <end position="1090"/>
    </location>
</feature>
<feature type="region of interest" description="Disordered" evidence="7">
    <location>
        <begin position="695"/>
        <end position="744"/>
    </location>
</feature>
<feature type="domain" description="Endonuclease/exonuclease/phosphatase" evidence="8">
    <location>
        <begin position="753"/>
        <end position="950"/>
    </location>
</feature>
<keyword evidence="3" id="KW-0479">Metal-binding</keyword>
<keyword evidence="5" id="KW-0460">Magnesium</keyword>
<dbReference type="SUPFAM" id="SSF56219">
    <property type="entry name" value="DNase I-like"/>
    <property type="match status" value="1"/>
</dbReference>
<evidence type="ECO:0000256" key="6">
    <source>
        <dbReference type="SAM" id="Coils"/>
    </source>
</evidence>
<dbReference type="InterPro" id="IPR004808">
    <property type="entry name" value="AP_endonuc_1"/>
</dbReference>
<evidence type="ECO:0000256" key="7">
    <source>
        <dbReference type="SAM" id="MobiDB-lite"/>
    </source>
</evidence>
<gene>
    <name evidence="9" type="ORF">GLOIN_2v1824527</name>
</gene>
<evidence type="ECO:0000256" key="3">
    <source>
        <dbReference type="ARBA" id="ARBA00022723"/>
    </source>
</evidence>
<dbReference type="EMBL" id="AUPC02000649">
    <property type="protein sequence ID" value="POG57655.1"/>
    <property type="molecule type" value="Genomic_DNA"/>
</dbReference>
<dbReference type="GO" id="GO:0003906">
    <property type="term" value="F:DNA-(apurinic or apyrimidinic site) endonuclease activity"/>
    <property type="evidence" value="ECO:0007669"/>
    <property type="project" value="TreeGrafter"/>
</dbReference>
<reference evidence="9 10" key="1">
    <citation type="journal article" date="2013" name="Proc. Natl. Acad. Sci. U.S.A.">
        <title>Genome of an arbuscular mycorrhizal fungus provides insight into the oldest plant symbiosis.</title>
        <authorList>
            <person name="Tisserant E."/>
            <person name="Malbreil M."/>
            <person name="Kuo A."/>
            <person name="Kohler A."/>
            <person name="Symeonidi A."/>
            <person name="Balestrini R."/>
            <person name="Charron P."/>
            <person name="Duensing N."/>
            <person name="Frei Dit Frey N."/>
            <person name="Gianinazzi-Pearson V."/>
            <person name="Gilbert L.B."/>
            <person name="Handa Y."/>
            <person name="Herr J.R."/>
            <person name="Hijri M."/>
            <person name="Koul R."/>
            <person name="Kawaguchi M."/>
            <person name="Krajinski F."/>
            <person name="Lammers P.J."/>
            <person name="Masclaux F.G."/>
            <person name="Murat C."/>
            <person name="Morin E."/>
            <person name="Ndikumana S."/>
            <person name="Pagni M."/>
            <person name="Petitpierre D."/>
            <person name="Requena N."/>
            <person name="Rosikiewicz P."/>
            <person name="Riley R."/>
            <person name="Saito K."/>
            <person name="San Clemente H."/>
            <person name="Shapiro H."/>
            <person name="van Tuinen D."/>
            <person name="Becard G."/>
            <person name="Bonfante P."/>
            <person name="Paszkowski U."/>
            <person name="Shachar-Hill Y.Y."/>
            <person name="Tuskan G.A."/>
            <person name="Young P.W."/>
            <person name="Sanders I.R."/>
            <person name="Henrissat B."/>
            <person name="Rensing S.A."/>
            <person name="Grigoriev I.V."/>
            <person name="Corradi N."/>
            <person name="Roux C."/>
            <person name="Martin F."/>
        </authorList>
    </citation>
    <scope>NUCLEOTIDE SEQUENCE [LARGE SCALE GENOMIC DNA]</scope>
    <source>
        <strain evidence="9 10">DAOM 197198</strain>
    </source>
</reference>
<evidence type="ECO:0000256" key="5">
    <source>
        <dbReference type="ARBA" id="ARBA00022842"/>
    </source>
</evidence>
<name>A0A2P4NWY2_RHIID</name>
<dbReference type="InterPro" id="IPR036691">
    <property type="entry name" value="Endo/exonu/phosph_ase_sf"/>
</dbReference>
<comment type="similarity">
    <text evidence="2">Belongs to the DNA repair enzymes AP/ExoA family.</text>
</comment>
<dbReference type="VEuPathDB" id="FungiDB:RhiirFUN_001854"/>
<evidence type="ECO:0000313" key="9">
    <source>
        <dbReference type="EMBL" id="POG57655.1"/>
    </source>
</evidence>
<keyword evidence="6" id="KW-0175">Coiled coil</keyword>
<dbReference type="Gene3D" id="3.60.10.10">
    <property type="entry name" value="Endonuclease/exonuclease/phosphatase"/>
    <property type="match status" value="1"/>
</dbReference>
<feature type="compositionally biased region" description="Basic and acidic residues" evidence="7">
    <location>
        <begin position="727"/>
        <end position="743"/>
    </location>
</feature>
<accession>A0A2P4NWY2</accession>
<comment type="cofactor">
    <cofactor evidence="1">
        <name>Mg(2+)</name>
        <dbReference type="ChEBI" id="CHEBI:18420"/>
    </cofactor>
</comment>
<feature type="coiled-coil region" evidence="6">
    <location>
        <begin position="2244"/>
        <end position="2298"/>
    </location>
</feature>
<dbReference type="GO" id="GO:0008081">
    <property type="term" value="F:phosphoric diester hydrolase activity"/>
    <property type="evidence" value="ECO:0007669"/>
    <property type="project" value="TreeGrafter"/>
</dbReference>
<protein>
    <recommendedName>
        <fullName evidence="8">Endonuclease/exonuclease/phosphatase domain-containing protein</fullName>
    </recommendedName>
</protein>
<keyword evidence="10" id="KW-1185">Reference proteome</keyword>
<dbReference type="VEuPathDB" id="FungiDB:RhiirFUN_013369"/>
<evidence type="ECO:0000256" key="1">
    <source>
        <dbReference type="ARBA" id="ARBA00001946"/>
    </source>
</evidence>
<dbReference type="GO" id="GO:0005634">
    <property type="term" value="C:nucleus"/>
    <property type="evidence" value="ECO:0007669"/>
    <property type="project" value="TreeGrafter"/>
</dbReference>
<evidence type="ECO:0000259" key="8">
    <source>
        <dbReference type="Pfam" id="PF03372"/>
    </source>
</evidence>
<dbReference type="GO" id="GO:0046872">
    <property type="term" value="F:metal ion binding"/>
    <property type="evidence" value="ECO:0007669"/>
    <property type="project" value="UniProtKB-KW"/>
</dbReference>
<dbReference type="Pfam" id="PF03372">
    <property type="entry name" value="Exo_endo_phos"/>
    <property type="match status" value="1"/>
</dbReference>
<comment type="caution">
    <text evidence="9">The sequence shown here is derived from an EMBL/GenBank/DDBJ whole genome shotgun (WGS) entry which is preliminary data.</text>
</comment>
<proteinExistence type="inferred from homology"/>
<dbReference type="PANTHER" id="PTHR22748:SF26">
    <property type="entry name" value="ENDONUCLEASE_EXONUCLEASE_PHOSPHATASE DOMAIN-CONTAINING PROTEIN"/>
    <property type="match status" value="1"/>
</dbReference>
<sequence length="2325" mass="274537">MGITPSREDFVALEGYAQKSEEERKAILQNAGMEITEADKHIAFFLGSDNEILGCFIRGLITICIEKFNAQRTKEFNQYIDEYKTTSNEMLAQKHFEMNEWIRLKEEEWNKKEEYYFKHTSIKAHQIQTELGTVDQEDRERIKREKTLEKCRQSLGNSLEEDSEDENILEGICDNSSNTSSDDASMDKTFKNRYRSYNKTSPSTNKHMEKSTNKNTEMQQHNVNGNFKNSRDQSITMAIMEDHDMGDHSKKRKDSMHQPKTADDLKYFAGLFTCAIRDQQTDQSIIEFINDNKLLEYHVNTLGRTTKNGNEYTYVGFFTETARNNFIEDGRTLGTIGKFRNLEWLDKMQTKLIISVTGIDETYVDLNELMHKLEQRLGRIIDTKSKTKTGKTTNMRIEMEIKCTEEELLNTWGILINGKMIKIEPENYKNHVIKQRGRISASIMDIPEETNEKELAKQIKKAGARYWYKAQSRKRGTYNIIAFFNNMEERKIAGMSTNTIFVATTTAMIEKITIGIEKFSIDDKIVEIHPDARSVKEITIQPKIAFSIITDLEETGKTGMEETSEEDGTTMREISDINNTTEITTMKTADTGTTEINKDTPIREDTTVIMIIEDMKKMTIEDTTSIPETTDTITNNQETTTDKRTTMTTTITTTATDTTEIAGKTLMKGTEDLTSKANADGADAIERTTEIYKKRKGESVEGDEEETRKGDENLLITNKKTKTKNKKIYENQKHKENKREKNSKNKLKIGCINVRGLNDTKKQGDIRKFLDKEKWDIAIITETKLKESKGKFLYKGWDKYECINSSYNNENNKNGIIILMQKDINDRRYKIETINGHAIKLDLLFKGKQKNIRIIGIYNPNNDKQTTTNIEKHLTKWMNESLNLDYETVILGDFNESTKNKKKLKPLINTIKKHGLQDIHESLTAAEDMLDTWKSGDNSSRIDFIFASESFNENIISHEIIDIEDFETDHKALTVKVELKEKLGMNKSGYMKNIKKELRHIKLEQEDWKKIAEEVELRLEGLDQATTQRLDRENTWDTIVEIYDEEKNKQITEIKNKKEKLKKERDEHITRTNEERLEELITEYENLEKIDAIEHGISKLTDKVVNYLWHDRKSSQYIYSFKKFEEKLIIEKWGTTDTGKHNAVKIGKLINIHDRLEKRIEHAITIDKLRTHSNRQELKERKKKRAEIMRSLYEEINSLNIEINIRKREIYLEEDIGKMLNRILEKKREKINMTGLVIKENGKIMIEKDQNKIKEKVLKHNKEWTKKREINLDELEYDPDWREIYAPKDDINEETYKNLMTPIKMEELEKVLQNLKTNKAPGLSGITYDFWKKSGHLTRSLLLEIINDSMCKENVTNEWKKANVSKYELIKINNEKEDLIIEGEAIKTNNEEGNRYLGIFFRHDNKREIYKKKITSIINNACNIFNWKRLNEKQIIAVWNIVIMPRIEYQLAAIILKKWECDKLMTRINMIIKKRAGLAKTTPNFIIYEKDILGVKHIYDLQMEMLCKNLLYQANGNNNLNILFKIKMIQEQKKLWTSRCPGELEIKNYRKNNWIISALKALNNEKIKICNHETKDFNENHRIQGGKTDLIDLIEGKEFVTSAQSRKSKNIIFLEDILEADGITLLKWKHLCKEQGLNMKGKIPKWFKNLEHKLLEDESGQVRKIKNEFVGQSYKESIHVNLFDENEKQDKNSIITWNVEGEFPIFSIDRKRSQSKKYKRIGTHLILVGDHYDLHNSPRLEECKGCHRNISKKKGNNECLIYIENEISRKIDKRKEDNDIKPYETLKNIIKKNEWLRSYTIEEKRDELYNKKIELIDKIIKTNEENFIDLIKNSIFEENELNLETKQRFCLLIDINKRKWDINDDGKRIYSYNVIWKIFVLDYKGNTNEELIFLANHECNNENEFKVILRSIILGILLIRENSELILGINEKVNRLIFEFINNLSNRKKIDSEFYLELLFLEEFLETNNIELIEENEKIYRIIKEKRKEMQEMIKNKNIINKVKYNFELIDEGLTTNEYNLIWNNRLIKGGFRSWRKAITNAMWKNEILNSEKLEDLFMYNYRKEFDWITSLEFISNRVEFSQRQCGDKDTIDRSYRIKNLLKEQPTYKTLYRRNTNKIDTDKCIRCGKIEQEDWEHIWTCEDNEFSVDEIIRESPYKFEKILYESNQSEELDIIRNYICEFINIIESPSNILLGKGRKWEMIRGIYNNKFNDLSKEKKVKDLIKKLWIFTYEELKKRIWIPRCEEIKRLEEKAQIKKSDLRRKRDEKEEERDLQLEIIKKQKTKEKLKEKIKKTKIKNQISLVTLDKMKGSITDGFDLFQALGV</sequence>
<dbReference type="InterPro" id="IPR005135">
    <property type="entry name" value="Endo/exonuclease/phosphatase"/>
</dbReference>
<dbReference type="PANTHER" id="PTHR22748">
    <property type="entry name" value="AP ENDONUCLEASE"/>
    <property type="match status" value="1"/>
</dbReference>
<organism evidence="9 10">
    <name type="scientific">Rhizophagus irregularis (strain DAOM 181602 / DAOM 197198 / MUCL 43194)</name>
    <name type="common">Arbuscular mycorrhizal fungus</name>
    <name type="synonym">Glomus intraradices</name>
    <dbReference type="NCBI Taxonomy" id="747089"/>
    <lineage>
        <taxon>Eukaryota</taxon>
        <taxon>Fungi</taxon>
        <taxon>Fungi incertae sedis</taxon>
        <taxon>Mucoromycota</taxon>
        <taxon>Glomeromycotina</taxon>
        <taxon>Glomeromycetes</taxon>
        <taxon>Glomerales</taxon>
        <taxon>Glomeraceae</taxon>
        <taxon>Rhizophagus</taxon>
    </lineage>
</organism>
<evidence type="ECO:0000256" key="2">
    <source>
        <dbReference type="ARBA" id="ARBA00007092"/>
    </source>
</evidence>
<dbReference type="VEuPathDB" id="FungiDB:RhiirFUN_025278"/>
<dbReference type="GO" id="GO:0008311">
    <property type="term" value="F:double-stranded DNA 3'-5' DNA exonuclease activity"/>
    <property type="evidence" value="ECO:0007669"/>
    <property type="project" value="TreeGrafter"/>
</dbReference>